<evidence type="ECO:0000313" key="2">
    <source>
        <dbReference type="Proteomes" id="UP000265618"/>
    </source>
</evidence>
<sequence length="168" mass="18976">MPSSLNPLQSLDILRSDHTLGHSRIAMEGDDNGMLCDTTPEHERAMELMTEYEAASSSDEYMSPGDLSIINNRRKRLFTYISTHLTERDLFRMRDAGLGTDLDNLLSINLEIISELDPGTLSNTLSMVEMIMRRQLQIVEDVYGCREALPCSGLVFSFEGKLILFTDH</sequence>
<gene>
    <name evidence="1" type="ORF">KIPB_011360</name>
</gene>
<evidence type="ECO:0000313" key="1">
    <source>
        <dbReference type="EMBL" id="GIQ88993.1"/>
    </source>
</evidence>
<dbReference type="Proteomes" id="UP000265618">
    <property type="component" value="Unassembled WGS sequence"/>
</dbReference>
<proteinExistence type="predicted"/>
<comment type="caution">
    <text evidence="1">The sequence shown here is derived from an EMBL/GenBank/DDBJ whole genome shotgun (WGS) entry which is preliminary data.</text>
</comment>
<organism evidence="1 2">
    <name type="scientific">Kipferlia bialata</name>
    <dbReference type="NCBI Taxonomy" id="797122"/>
    <lineage>
        <taxon>Eukaryota</taxon>
        <taxon>Metamonada</taxon>
        <taxon>Carpediemonas-like organisms</taxon>
        <taxon>Kipferlia</taxon>
    </lineage>
</organism>
<reference evidence="1 2" key="1">
    <citation type="journal article" date="2018" name="PLoS ONE">
        <title>The draft genome of Kipferlia bialata reveals reductive genome evolution in fornicate parasites.</title>
        <authorList>
            <person name="Tanifuji G."/>
            <person name="Takabayashi S."/>
            <person name="Kume K."/>
            <person name="Takagi M."/>
            <person name="Nakayama T."/>
            <person name="Kamikawa R."/>
            <person name="Inagaki Y."/>
            <person name="Hashimoto T."/>
        </authorList>
    </citation>
    <scope>NUCLEOTIDE SEQUENCE [LARGE SCALE GENOMIC DNA]</scope>
    <source>
        <strain evidence="1">NY0173</strain>
    </source>
</reference>
<name>A0A9K3GNA2_9EUKA</name>
<dbReference type="AlphaFoldDB" id="A0A9K3GNA2"/>
<accession>A0A9K3GNA2</accession>
<keyword evidence="2" id="KW-1185">Reference proteome</keyword>
<dbReference type="EMBL" id="BDIP01004589">
    <property type="protein sequence ID" value="GIQ88993.1"/>
    <property type="molecule type" value="Genomic_DNA"/>
</dbReference>
<protein>
    <submittedName>
        <fullName evidence="1">Uncharacterized protein</fullName>
    </submittedName>
</protein>